<dbReference type="GO" id="GO:0016616">
    <property type="term" value="F:oxidoreductase activity, acting on the CH-OH group of donors, NAD or NADP as acceptor"/>
    <property type="evidence" value="ECO:0007669"/>
    <property type="project" value="TreeGrafter"/>
</dbReference>
<feature type="compositionally biased region" description="Basic and acidic residues" evidence="3">
    <location>
        <begin position="135"/>
        <end position="157"/>
    </location>
</feature>
<evidence type="ECO:0000259" key="4">
    <source>
        <dbReference type="Pfam" id="PF01370"/>
    </source>
</evidence>
<evidence type="ECO:0000256" key="2">
    <source>
        <dbReference type="ARBA" id="ARBA00023445"/>
    </source>
</evidence>
<name>A0AAN9ANN5_9CAEN</name>
<dbReference type="CDD" id="cd05227">
    <property type="entry name" value="AR_SDR_e"/>
    <property type="match status" value="1"/>
</dbReference>
<dbReference type="FunFam" id="3.40.50.720:FF:000336">
    <property type="entry name" value="Aldehyde reductase"/>
    <property type="match status" value="1"/>
</dbReference>
<dbReference type="Proteomes" id="UP001374579">
    <property type="component" value="Unassembled WGS sequence"/>
</dbReference>
<comment type="similarity">
    <text evidence="2">Belongs to the NAD(P)-dependent epimerase/dehydratase family. Dihydroflavonol-4-reductase subfamily.</text>
</comment>
<dbReference type="SUPFAM" id="SSF51735">
    <property type="entry name" value="NAD(P)-binding Rossmann-fold domains"/>
    <property type="match status" value="1"/>
</dbReference>
<gene>
    <name evidence="5" type="ORF">V1264_010060</name>
</gene>
<evidence type="ECO:0000313" key="6">
    <source>
        <dbReference type="Proteomes" id="UP001374579"/>
    </source>
</evidence>
<dbReference type="PANTHER" id="PTHR10366:SF564">
    <property type="entry name" value="STEROL-4-ALPHA-CARBOXYLATE 3-DEHYDROGENASE, DECARBOXYLATING"/>
    <property type="match status" value="1"/>
</dbReference>
<sequence>MSAEKVLVTGASGYLAGHVTKQLQEAGHVVRGTVRSLKNTDKVKHLYNLCPDAKHKLELVEADLNKPESWEPAVSGMTYVIHVASPFPLENPKHEDEVIKPAVEGTLSVLEACAKAGTVKRVVLTSSCAAIDWTPETHDKPRDESSWSDPSKQDPYSKSKTLAETAAWNFIKELPEEQKFELAVINPSLIMGPPLHGSSCTSVEIMQKLLERQMPMLPKNNFPMVDVRDVAQAHVRAMTLPEAAGNRHICSTKNMWFSEMGILLKGVFGPQGYNVPTMVAPKMMLRIASIFDSSIKKILPEVGVLHLFANTRMIEVLKIEPRDMRDTLVEMAYSLIESGFVKKTNKYKGPGGPAEREMYMKLSLS</sequence>
<accession>A0AAN9ANN5</accession>
<dbReference type="InterPro" id="IPR036291">
    <property type="entry name" value="NAD(P)-bd_dom_sf"/>
</dbReference>
<dbReference type="PANTHER" id="PTHR10366">
    <property type="entry name" value="NAD DEPENDENT EPIMERASE/DEHYDRATASE"/>
    <property type="match status" value="1"/>
</dbReference>
<comment type="caution">
    <text evidence="5">The sequence shown here is derived from an EMBL/GenBank/DDBJ whole genome shotgun (WGS) entry which is preliminary data.</text>
</comment>
<keyword evidence="1" id="KW-0560">Oxidoreductase</keyword>
<dbReference type="EMBL" id="JBAMIC010000024">
    <property type="protein sequence ID" value="KAK7090237.1"/>
    <property type="molecule type" value="Genomic_DNA"/>
</dbReference>
<dbReference type="InterPro" id="IPR050425">
    <property type="entry name" value="NAD(P)_dehydrat-like"/>
</dbReference>
<proteinExistence type="inferred from homology"/>
<evidence type="ECO:0000313" key="5">
    <source>
        <dbReference type="EMBL" id="KAK7090237.1"/>
    </source>
</evidence>
<evidence type="ECO:0000256" key="1">
    <source>
        <dbReference type="ARBA" id="ARBA00023002"/>
    </source>
</evidence>
<organism evidence="5 6">
    <name type="scientific">Littorina saxatilis</name>
    <dbReference type="NCBI Taxonomy" id="31220"/>
    <lineage>
        <taxon>Eukaryota</taxon>
        <taxon>Metazoa</taxon>
        <taxon>Spiralia</taxon>
        <taxon>Lophotrochozoa</taxon>
        <taxon>Mollusca</taxon>
        <taxon>Gastropoda</taxon>
        <taxon>Caenogastropoda</taxon>
        <taxon>Littorinimorpha</taxon>
        <taxon>Littorinoidea</taxon>
        <taxon>Littorinidae</taxon>
        <taxon>Littorina</taxon>
    </lineage>
</organism>
<dbReference type="InterPro" id="IPR001509">
    <property type="entry name" value="Epimerase_deHydtase"/>
</dbReference>
<keyword evidence="6" id="KW-1185">Reference proteome</keyword>
<reference evidence="5 6" key="1">
    <citation type="submission" date="2024-02" db="EMBL/GenBank/DDBJ databases">
        <title>Chromosome-scale genome assembly of the rough periwinkle Littorina saxatilis.</title>
        <authorList>
            <person name="De Jode A."/>
            <person name="Faria R."/>
            <person name="Formenti G."/>
            <person name="Sims Y."/>
            <person name="Smith T.P."/>
            <person name="Tracey A."/>
            <person name="Wood J.M.D."/>
            <person name="Zagrodzka Z.B."/>
            <person name="Johannesson K."/>
            <person name="Butlin R.K."/>
            <person name="Leder E.H."/>
        </authorList>
    </citation>
    <scope>NUCLEOTIDE SEQUENCE [LARGE SCALE GENOMIC DNA]</scope>
    <source>
        <strain evidence="5">Snail1</strain>
        <tissue evidence="5">Muscle</tissue>
    </source>
</reference>
<feature type="domain" description="NAD-dependent epimerase/dehydratase" evidence="4">
    <location>
        <begin position="6"/>
        <end position="246"/>
    </location>
</feature>
<dbReference type="AlphaFoldDB" id="A0AAN9ANN5"/>
<feature type="region of interest" description="Disordered" evidence="3">
    <location>
        <begin position="134"/>
        <end position="158"/>
    </location>
</feature>
<protein>
    <recommendedName>
        <fullName evidence="4">NAD-dependent epimerase/dehydratase domain-containing protein</fullName>
    </recommendedName>
</protein>
<dbReference type="Pfam" id="PF01370">
    <property type="entry name" value="Epimerase"/>
    <property type="match status" value="1"/>
</dbReference>
<evidence type="ECO:0000256" key="3">
    <source>
        <dbReference type="SAM" id="MobiDB-lite"/>
    </source>
</evidence>
<dbReference type="Gene3D" id="3.40.50.720">
    <property type="entry name" value="NAD(P)-binding Rossmann-like Domain"/>
    <property type="match status" value="1"/>
</dbReference>